<evidence type="ECO:0000313" key="2">
    <source>
        <dbReference type="EMBL" id="AIM48538.1"/>
    </source>
</evidence>
<dbReference type="EMBL" id="KJ812998">
    <property type="protein sequence ID" value="AIM48538.1"/>
    <property type="molecule type" value="Genomic_DNA"/>
</dbReference>
<evidence type="ECO:0000313" key="5">
    <source>
        <dbReference type="EMBL" id="RSB25327.1"/>
    </source>
</evidence>
<keyword evidence="2" id="KW-0614">Plasmid</keyword>
<organism evidence="2">
    <name type="scientific">Enterobacter cloacae</name>
    <dbReference type="NCBI Taxonomy" id="550"/>
    <lineage>
        <taxon>Bacteria</taxon>
        <taxon>Pseudomonadati</taxon>
        <taxon>Pseudomonadota</taxon>
        <taxon>Gammaproteobacteria</taxon>
        <taxon>Enterobacterales</taxon>
        <taxon>Enterobacteriaceae</taxon>
        <taxon>Enterobacter</taxon>
        <taxon>Enterobacter cloacae complex</taxon>
    </lineage>
</organism>
<gene>
    <name evidence="5" type="ORF">EGK68_24170</name>
    <name evidence="4" type="ORF">N7383_19080</name>
    <name evidence="3" type="ORF">pNDM1_EC14653_00107</name>
</gene>
<keyword evidence="1" id="KW-0732">Signal</keyword>
<dbReference type="EMBL" id="JAODZM010000034">
    <property type="protein sequence ID" value="MDH0197734.1"/>
    <property type="molecule type" value="Genomic_DNA"/>
</dbReference>
<reference evidence="2" key="1">
    <citation type="journal article" date="2015" name="Antimicrob. Agents Chemother.">
        <title>Characterization of multiple NDM-1-producing Enterobacteriaceae isolates from the same patient.</title>
        <authorList>
            <person name="Tijet N."/>
            <person name="Richardson D."/>
            <person name="MacMullin G."/>
            <person name="Patel S.N."/>
            <person name="Melano R.G."/>
        </authorList>
    </citation>
    <scope>NUCLEOTIDE SEQUENCE</scope>
    <source>
        <strain evidence="2">GN574</strain>
        <plasmid evidence="2">pNDM-Ec1GN574</plasmid>
    </source>
</reference>
<dbReference type="EMBL" id="KP868647">
    <property type="protein sequence ID" value="AKN19810.1"/>
    <property type="molecule type" value="Genomic_DNA"/>
</dbReference>
<accession>A0A0P8KUV0</accession>
<feature type="signal peptide" evidence="1">
    <location>
        <begin position="1"/>
        <end position="21"/>
    </location>
</feature>
<protein>
    <submittedName>
        <fullName evidence="2">Uncharacterized protein</fullName>
    </submittedName>
</protein>
<feature type="chain" id="PRO_5015037762" evidence="1">
    <location>
        <begin position="22"/>
        <end position="97"/>
    </location>
</feature>
<reference evidence="5 6" key="3">
    <citation type="submission" date="2018-10" db="EMBL/GenBank/DDBJ databases">
        <title>Transmission dynamics of multidrug resistant bacteria on intensive care unit surfaces.</title>
        <authorList>
            <person name="D'Souza A.W."/>
            <person name="Potter R.F."/>
            <person name="Wallace M."/>
            <person name="Shupe A."/>
            <person name="Patel S."/>
            <person name="Sun S."/>
            <person name="Gul D."/>
            <person name="Kwon J.H."/>
            <person name="Andleeb S."/>
            <person name="Burnham C.-A.D."/>
            <person name="Dantas G."/>
        </authorList>
    </citation>
    <scope>NUCLEOTIDE SEQUENCE [LARGE SCALE GENOMIC DNA]</scope>
    <source>
        <strain evidence="5 6">EC_073</strain>
    </source>
</reference>
<dbReference type="Proteomes" id="UP001158360">
    <property type="component" value="Unassembled WGS sequence"/>
</dbReference>
<dbReference type="AlphaFoldDB" id="A0A0F1EX93"/>
<dbReference type="RefSeq" id="WP_032072918.1">
    <property type="nucleotide sequence ID" value="NZ_CACTIK010000205.1"/>
</dbReference>
<name>A0A0F1EX93_ENTCL</name>
<accession>A0A0F1EX93</accession>
<reference evidence="3" key="2">
    <citation type="journal article" date="2015" name="Antimicrob. Agents Chemother.">
        <title>Characterization of an Enterobacter cloacae Strain Producing both KPC and NDM Carbapenemases by Whole-Genome Sequencing.</title>
        <authorList>
            <person name="Wu W."/>
            <person name="Feng Y."/>
            <person name="Carattoli A."/>
            <person name="Zong Z."/>
        </authorList>
    </citation>
    <scope>NUCLEOTIDE SEQUENCE</scope>
    <source>
        <strain evidence="3">WCHECl-14653</strain>
        <plasmid evidence="3">pNDM1_EC14653</plasmid>
    </source>
</reference>
<geneLocation type="plasmid" evidence="2">
    <name>pNDM-Ec1GN574</name>
</geneLocation>
<sequence>MKKSLLILGVLSLSISGISQAAGQMNEKALREKAAFALGVTQDRVTLEQSDRTPEPNSYFFNARYQGKLYQCYVGTIQQQIMSDAVCRPTDGSDLPR</sequence>
<evidence type="ECO:0000256" key="1">
    <source>
        <dbReference type="SAM" id="SignalP"/>
    </source>
</evidence>
<geneLocation type="plasmid" evidence="3">
    <name>pNDM1_EC14653</name>
</geneLocation>
<reference evidence="4" key="4">
    <citation type="submission" date="2022-09" db="EMBL/GenBank/DDBJ databases">
        <title>Intensive care unit water sources are persistently colonized with multi-drug resistant bacteria and are the site of extensive horizontal gene transfer of antibiotic resistance genes.</title>
        <authorList>
            <person name="Diorio-Toth L."/>
        </authorList>
    </citation>
    <scope>NUCLEOTIDE SEQUENCE</scope>
    <source>
        <strain evidence="4">GD04139</strain>
    </source>
</reference>
<evidence type="ECO:0000313" key="3">
    <source>
        <dbReference type="EMBL" id="AKN19810.1"/>
    </source>
</evidence>
<evidence type="ECO:0000313" key="4">
    <source>
        <dbReference type="EMBL" id="MDH0197734.1"/>
    </source>
</evidence>
<evidence type="ECO:0000313" key="6">
    <source>
        <dbReference type="Proteomes" id="UP000275321"/>
    </source>
</evidence>
<proteinExistence type="predicted"/>
<dbReference type="Proteomes" id="UP000275321">
    <property type="component" value="Unassembled WGS sequence"/>
</dbReference>
<dbReference type="EMBL" id="RHWT01000056">
    <property type="protein sequence ID" value="RSB25327.1"/>
    <property type="molecule type" value="Genomic_DNA"/>
</dbReference>